<dbReference type="InterPro" id="IPR036390">
    <property type="entry name" value="WH_DNA-bd_sf"/>
</dbReference>
<keyword evidence="6" id="KW-1185">Reference proteome</keyword>
<keyword evidence="2" id="KW-0677">Repeat</keyword>
<dbReference type="InterPro" id="IPR058192">
    <property type="entry name" value="WHD_ROQ1-like"/>
</dbReference>
<evidence type="ECO:0000313" key="5">
    <source>
        <dbReference type="EMBL" id="KAI9186969.1"/>
    </source>
</evidence>
<evidence type="ECO:0000259" key="3">
    <source>
        <dbReference type="Pfam" id="PF00931"/>
    </source>
</evidence>
<gene>
    <name evidence="5" type="ORF">LWI28_022880</name>
</gene>
<dbReference type="Gene3D" id="3.40.50.300">
    <property type="entry name" value="P-loop containing nucleotide triphosphate hydrolases"/>
    <property type="match status" value="1"/>
</dbReference>
<dbReference type="InterPro" id="IPR027417">
    <property type="entry name" value="P-loop_NTPase"/>
</dbReference>
<protein>
    <recommendedName>
        <fullName evidence="7">TMV resistance protein N-like</fullName>
    </recommendedName>
</protein>
<feature type="domain" description="NB-ARC" evidence="3">
    <location>
        <begin position="2"/>
        <end position="108"/>
    </location>
</feature>
<dbReference type="GO" id="GO:0006952">
    <property type="term" value="P:defense response"/>
    <property type="evidence" value="ECO:0007669"/>
    <property type="project" value="InterPro"/>
</dbReference>
<proteinExistence type="predicted"/>
<evidence type="ECO:0000313" key="6">
    <source>
        <dbReference type="Proteomes" id="UP001064489"/>
    </source>
</evidence>
<dbReference type="PANTHER" id="PTHR11017">
    <property type="entry name" value="LEUCINE-RICH REPEAT-CONTAINING PROTEIN"/>
    <property type="match status" value="1"/>
</dbReference>
<dbReference type="SUPFAM" id="SSF52540">
    <property type="entry name" value="P-loop containing nucleoside triphosphate hydrolases"/>
    <property type="match status" value="1"/>
</dbReference>
<keyword evidence="1" id="KW-0433">Leucine-rich repeat</keyword>
<reference evidence="5" key="1">
    <citation type="journal article" date="2022" name="Plant J.">
        <title>Strategies of tolerance reflected in two North American maple genomes.</title>
        <authorList>
            <person name="McEvoy S.L."/>
            <person name="Sezen U.U."/>
            <person name="Trouern-Trend A."/>
            <person name="McMahon S.M."/>
            <person name="Schaberg P.G."/>
            <person name="Yang J."/>
            <person name="Wegrzyn J.L."/>
            <person name="Swenson N.G."/>
        </authorList>
    </citation>
    <scope>NUCLEOTIDE SEQUENCE</scope>
    <source>
        <strain evidence="5">91603</strain>
    </source>
</reference>
<comment type="caution">
    <text evidence="5">The sequence shown here is derived from an EMBL/GenBank/DDBJ whole genome shotgun (WGS) entry which is preliminary data.</text>
</comment>
<evidence type="ECO:0000256" key="1">
    <source>
        <dbReference type="ARBA" id="ARBA00022614"/>
    </source>
</evidence>
<dbReference type="Pfam" id="PF23282">
    <property type="entry name" value="WHD_ROQ1"/>
    <property type="match status" value="1"/>
</dbReference>
<dbReference type="AlphaFoldDB" id="A0AAD5J704"/>
<organism evidence="5 6">
    <name type="scientific">Acer negundo</name>
    <name type="common">Box elder</name>
    <dbReference type="NCBI Taxonomy" id="4023"/>
    <lineage>
        <taxon>Eukaryota</taxon>
        <taxon>Viridiplantae</taxon>
        <taxon>Streptophyta</taxon>
        <taxon>Embryophyta</taxon>
        <taxon>Tracheophyta</taxon>
        <taxon>Spermatophyta</taxon>
        <taxon>Magnoliopsida</taxon>
        <taxon>eudicotyledons</taxon>
        <taxon>Gunneridae</taxon>
        <taxon>Pentapetalae</taxon>
        <taxon>rosids</taxon>
        <taxon>malvids</taxon>
        <taxon>Sapindales</taxon>
        <taxon>Sapindaceae</taxon>
        <taxon>Hippocastanoideae</taxon>
        <taxon>Acereae</taxon>
        <taxon>Acer</taxon>
    </lineage>
</organism>
<feature type="domain" description="Disease resistance protein Roq1-like winged-helix" evidence="4">
    <location>
        <begin position="176"/>
        <end position="245"/>
    </location>
</feature>
<dbReference type="InterPro" id="IPR042197">
    <property type="entry name" value="Apaf_helical"/>
</dbReference>
<dbReference type="SUPFAM" id="SSF46785">
    <property type="entry name" value="Winged helix' DNA-binding domain"/>
    <property type="match status" value="1"/>
</dbReference>
<dbReference type="PANTHER" id="PTHR11017:SF574">
    <property type="entry name" value="ADP-RIBOSYL CYCLASE_CYCLIC ADP-RIBOSE HYDROLASE"/>
    <property type="match status" value="1"/>
</dbReference>
<dbReference type="PRINTS" id="PR00364">
    <property type="entry name" value="DISEASERSIST"/>
</dbReference>
<dbReference type="GO" id="GO:0043531">
    <property type="term" value="F:ADP binding"/>
    <property type="evidence" value="ECO:0007669"/>
    <property type="project" value="InterPro"/>
</dbReference>
<accession>A0AAD5J704</accession>
<name>A0AAD5J704_ACENE</name>
<dbReference type="EMBL" id="JAJSOW010000100">
    <property type="protein sequence ID" value="KAI9186969.1"/>
    <property type="molecule type" value="Genomic_DNA"/>
</dbReference>
<evidence type="ECO:0008006" key="7">
    <source>
        <dbReference type="Google" id="ProtNLM"/>
    </source>
</evidence>
<dbReference type="InterPro" id="IPR044974">
    <property type="entry name" value="Disease_R_plants"/>
</dbReference>
<reference evidence="5" key="2">
    <citation type="submission" date="2023-02" db="EMBL/GenBank/DDBJ databases">
        <authorList>
            <person name="Swenson N.G."/>
            <person name="Wegrzyn J.L."/>
            <person name="Mcevoy S.L."/>
        </authorList>
    </citation>
    <scope>NUCLEOTIDE SEQUENCE</scope>
    <source>
        <strain evidence="5">91603</strain>
        <tissue evidence="5">Leaf</tissue>
    </source>
</reference>
<sequence length="273" mass="31176">MQKEILSKVLKDKHDLKLDGVTIPSIIQERLNRTKVLIVLDDVDDYLPFEKLSSGVDRLGLGSRIIITSRDKQVLQLSGVNDQNIYEVKGFNDHDALHLFCNYAIHENHPPEDRKVLSNELVNYSKGNPLTLKVLGSSLYRKSKQEWESVVNTLRTTNLNRGIFDVLKISYDGLEDSEKNIFLDIACFLKGKTQGYVEKIIGDCCNSLRVLIDKSLITISSLGTIQMIQMHDLLEEMGREIVDKESPNKPGKRSRLWRQEEVQNTLKCDEVSF</sequence>
<dbReference type="Proteomes" id="UP001064489">
    <property type="component" value="Chromosome 3"/>
</dbReference>
<evidence type="ECO:0000259" key="4">
    <source>
        <dbReference type="Pfam" id="PF23282"/>
    </source>
</evidence>
<dbReference type="Pfam" id="PF00931">
    <property type="entry name" value="NB-ARC"/>
    <property type="match status" value="1"/>
</dbReference>
<evidence type="ECO:0000256" key="2">
    <source>
        <dbReference type="ARBA" id="ARBA00022737"/>
    </source>
</evidence>
<dbReference type="Gene3D" id="1.10.8.430">
    <property type="entry name" value="Helical domain of apoptotic protease-activating factors"/>
    <property type="match status" value="1"/>
</dbReference>
<dbReference type="InterPro" id="IPR002182">
    <property type="entry name" value="NB-ARC"/>
</dbReference>